<proteinExistence type="predicted"/>
<evidence type="ECO:0000313" key="1">
    <source>
        <dbReference type="EMBL" id="MBR0679902.1"/>
    </source>
</evidence>
<name>A0A9X9X866_9PROT</name>
<dbReference type="RefSeq" id="WP_211845353.1">
    <property type="nucleotide sequence ID" value="NZ_JAAEDL010000004.1"/>
</dbReference>
<gene>
    <name evidence="1" type="ORF">GXW74_05340</name>
</gene>
<dbReference type="EMBL" id="JAAEDL010000004">
    <property type="protein sequence ID" value="MBR0679902.1"/>
    <property type="molecule type" value="Genomic_DNA"/>
</dbReference>
<sequence length="145" mass="15443">MAETRNVPKGGSLWSAAVATASTFPPPGLFAQDAGTIAAIMARPDVSPGGLGAAIRMVTFFINRGGRAISASRRAELTRAKRLLRAQLKIAPVLPPGARRAGRYRHVALGAVRVVRRGRIWQMLRGDGAPPIPLGPDGWRYLRAA</sequence>
<dbReference type="InterPro" id="IPR021513">
    <property type="entry name" value="Phage_RSL1_Orf186"/>
</dbReference>
<reference evidence="1" key="2">
    <citation type="journal article" date="2021" name="Syst. Appl. Microbiol.">
        <title>Roseomonas hellenica sp. nov., isolated from roots of wild-growing Alkanna tinctoria.</title>
        <authorList>
            <person name="Rat A."/>
            <person name="Naranjo H.D."/>
            <person name="Lebbe L."/>
            <person name="Cnockaert M."/>
            <person name="Krigas N."/>
            <person name="Grigoriadou K."/>
            <person name="Maloupa E."/>
            <person name="Willems A."/>
        </authorList>
    </citation>
    <scope>NUCLEOTIDE SEQUENCE</scope>
    <source>
        <strain evidence="1">LMG 31228</strain>
    </source>
</reference>
<protein>
    <submittedName>
        <fullName evidence="1">DUF3175 domain-containing protein</fullName>
    </submittedName>
</protein>
<dbReference type="Proteomes" id="UP001138709">
    <property type="component" value="Unassembled WGS sequence"/>
</dbReference>
<comment type="caution">
    <text evidence="1">The sequence shown here is derived from an EMBL/GenBank/DDBJ whole genome shotgun (WGS) entry which is preliminary data.</text>
</comment>
<organism evidence="1 2">
    <name type="scientific">Neoroseomonas eburnea</name>
    <dbReference type="NCBI Taxonomy" id="1346889"/>
    <lineage>
        <taxon>Bacteria</taxon>
        <taxon>Pseudomonadati</taxon>
        <taxon>Pseudomonadota</taxon>
        <taxon>Alphaproteobacteria</taxon>
        <taxon>Acetobacterales</taxon>
        <taxon>Acetobacteraceae</taxon>
        <taxon>Neoroseomonas</taxon>
    </lineage>
</organism>
<keyword evidence="2" id="KW-1185">Reference proteome</keyword>
<dbReference type="Pfam" id="PF11373">
    <property type="entry name" value="DUF3175"/>
    <property type="match status" value="1"/>
</dbReference>
<accession>A0A9X9X866</accession>
<evidence type="ECO:0000313" key="2">
    <source>
        <dbReference type="Proteomes" id="UP001138709"/>
    </source>
</evidence>
<dbReference type="AlphaFoldDB" id="A0A9X9X866"/>
<reference evidence="1" key="1">
    <citation type="submission" date="2020-01" db="EMBL/GenBank/DDBJ databases">
        <authorList>
            <person name="Rat A."/>
        </authorList>
    </citation>
    <scope>NUCLEOTIDE SEQUENCE</scope>
    <source>
        <strain evidence="1">LMG 31228</strain>
    </source>
</reference>